<dbReference type="CDD" id="cd00475">
    <property type="entry name" value="Cis_IPPS"/>
    <property type="match status" value="1"/>
</dbReference>
<dbReference type="FunFam" id="3.40.1180.10:FF:000001">
    <property type="entry name" value="(2E,6E)-farnesyl-diphosphate-specific ditrans,polycis-undecaprenyl-diphosphate synthase"/>
    <property type="match status" value="1"/>
</dbReference>
<dbReference type="GO" id="GO:0008834">
    <property type="term" value="F:ditrans,polycis-undecaprenyl-diphosphate synthase [(2E,6E)-farnesyl-diphosphate specific] activity"/>
    <property type="evidence" value="ECO:0007669"/>
    <property type="project" value="TreeGrafter"/>
</dbReference>
<comment type="function">
    <text evidence="2">Catalyzes the condensation of isopentenyl diphosphate (IPP) with allylic pyrophosphates generating different type of terpenoids.</text>
</comment>
<dbReference type="OrthoDB" id="4191603at2"/>
<feature type="binding site" evidence="2">
    <location>
        <position position="186"/>
    </location>
    <ligand>
        <name>substrate</name>
    </ligand>
</feature>
<comment type="subunit">
    <text evidence="2">Homodimer.</text>
</comment>
<comment type="caution">
    <text evidence="3">The sequence shown here is derived from an EMBL/GenBank/DDBJ whole genome shotgun (WGS) entry which is preliminary data.</text>
</comment>
<keyword evidence="2" id="KW-0460">Magnesium</keyword>
<dbReference type="PATRIC" id="fig|1218508.4.peg.688"/>
<feature type="active site" evidence="2">
    <location>
        <position position="15"/>
    </location>
</feature>
<feature type="binding site" evidence="2">
    <location>
        <position position="205"/>
    </location>
    <ligand>
        <name>Mg(2+)</name>
        <dbReference type="ChEBI" id="CHEBI:18420"/>
    </ligand>
</feature>
<organism evidence="3 4">
    <name type="scientific">Bombilactobacillus mellis</name>
    <dbReference type="NCBI Taxonomy" id="1218508"/>
    <lineage>
        <taxon>Bacteria</taxon>
        <taxon>Bacillati</taxon>
        <taxon>Bacillota</taxon>
        <taxon>Bacilli</taxon>
        <taxon>Lactobacillales</taxon>
        <taxon>Lactobacillaceae</taxon>
        <taxon>Bombilactobacillus</taxon>
    </lineage>
</organism>
<keyword evidence="4" id="KW-1185">Reference proteome</keyword>
<evidence type="ECO:0000313" key="3">
    <source>
        <dbReference type="EMBL" id="KJY49219.1"/>
    </source>
</evidence>
<dbReference type="GO" id="GO:0016094">
    <property type="term" value="P:polyprenol biosynthetic process"/>
    <property type="evidence" value="ECO:0007669"/>
    <property type="project" value="TreeGrafter"/>
</dbReference>
<feature type="binding site" evidence="2">
    <location>
        <position position="66"/>
    </location>
    <ligand>
        <name>substrate</name>
    </ligand>
</feature>
<accession>A0A0F4KT90</accession>
<feature type="binding site" evidence="2">
    <location>
        <position position="15"/>
    </location>
    <ligand>
        <name>Mg(2+)</name>
        <dbReference type="ChEBI" id="CHEBI:18420"/>
    </ligand>
</feature>
<evidence type="ECO:0000256" key="1">
    <source>
        <dbReference type="ARBA" id="ARBA00022679"/>
    </source>
</evidence>
<feature type="binding site" evidence="2">
    <location>
        <begin position="60"/>
        <end position="62"/>
    </location>
    <ligand>
        <name>substrate</name>
    </ligand>
</feature>
<proteinExistence type="inferred from homology"/>
<keyword evidence="2" id="KW-0479">Metal-binding</keyword>
<dbReference type="HAMAP" id="MF_01139">
    <property type="entry name" value="ISPT"/>
    <property type="match status" value="1"/>
</dbReference>
<dbReference type="STRING" id="1218508.JG29_06730"/>
<comment type="similarity">
    <text evidence="2">Belongs to the UPP synthase family.</text>
</comment>
<dbReference type="EC" id="2.5.1.-" evidence="2"/>
<dbReference type="InterPro" id="IPR036424">
    <property type="entry name" value="UPP_synth-like_sf"/>
</dbReference>
<dbReference type="PANTHER" id="PTHR10291">
    <property type="entry name" value="DEHYDRODOLICHYL DIPHOSPHATE SYNTHASE FAMILY MEMBER"/>
    <property type="match status" value="1"/>
</dbReference>
<feature type="active site" description="Proton acceptor" evidence="2">
    <location>
        <position position="63"/>
    </location>
</feature>
<gene>
    <name evidence="3" type="ORF">JG29_06730</name>
</gene>
<feature type="binding site" evidence="2">
    <location>
        <position position="20"/>
    </location>
    <ligand>
        <name>substrate</name>
    </ligand>
</feature>
<evidence type="ECO:0000313" key="4">
    <source>
        <dbReference type="Proteomes" id="UP000033695"/>
    </source>
</evidence>
<name>A0A0F4KT90_9LACO</name>
<dbReference type="GO" id="GO:0005829">
    <property type="term" value="C:cytosol"/>
    <property type="evidence" value="ECO:0007669"/>
    <property type="project" value="TreeGrafter"/>
</dbReference>
<protein>
    <recommendedName>
        <fullName evidence="2">Isoprenyl transferase</fullName>
        <ecNumber evidence="2">2.5.1.-</ecNumber>
    </recommendedName>
</protein>
<feature type="binding site" evidence="2">
    <location>
        <begin position="192"/>
        <end position="194"/>
    </location>
    <ligand>
        <name>substrate</name>
    </ligand>
</feature>
<dbReference type="HOGENOM" id="CLU_038505_1_1_9"/>
<dbReference type="AlphaFoldDB" id="A0A0F4KT90"/>
<feature type="binding site" evidence="2">
    <location>
        <position position="28"/>
    </location>
    <ligand>
        <name>substrate</name>
    </ligand>
</feature>
<sequence length="240" mass="27393">MVKLNLPEHVAIIMDGNGRWAQKRGLPRIAGHKAGMNNLKSIATAASNLGIKALTVYAFSTENWKRPNNEVEFLMNLPITFFNKFMPTLMQNEVRVVITGFMEQLPPKTLAVCQKAIKQTRHNQGMILNFAFNYGAHSDIVNATKAFCQAVLDHQADLNSLDETSFASYLQSAQLAELQNPDFLIRTSGEQRLSNFYLWELAYAEIVFANEYWPDYSEANFKRDLQKYSQRDRRYGGLDK</sequence>
<reference evidence="3 4" key="1">
    <citation type="submission" date="2014-12" db="EMBL/GenBank/DDBJ databases">
        <title>Comparative genomics of the lactic acid bacteria isolated from the honey bee gut.</title>
        <authorList>
            <person name="Ellegaard K.M."/>
            <person name="Tamarit D."/>
            <person name="Javelind E."/>
            <person name="Olofsson T."/>
            <person name="Andersson S.G."/>
            <person name="Vasquez A."/>
        </authorList>
    </citation>
    <scope>NUCLEOTIDE SEQUENCE [LARGE SCALE GENOMIC DNA]</scope>
    <source>
        <strain evidence="3 4">Hon2</strain>
    </source>
</reference>
<dbReference type="GO" id="GO:0000287">
    <property type="term" value="F:magnesium ion binding"/>
    <property type="evidence" value="ECO:0007669"/>
    <property type="project" value="UniProtKB-UniRule"/>
</dbReference>
<dbReference type="PANTHER" id="PTHR10291:SF0">
    <property type="entry name" value="DEHYDRODOLICHYL DIPHOSPHATE SYNTHASE 2"/>
    <property type="match status" value="1"/>
</dbReference>
<keyword evidence="1 2" id="KW-0808">Transferase</keyword>
<evidence type="ECO:0000256" key="2">
    <source>
        <dbReference type="HAMAP-Rule" id="MF_01139"/>
    </source>
</evidence>
<dbReference type="Pfam" id="PF01255">
    <property type="entry name" value="Prenyltransf"/>
    <property type="match status" value="1"/>
</dbReference>
<comment type="cofactor">
    <cofactor evidence="2">
        <name>Mg(2+)</name>
        <dbReference type="ChEBI" id="CHEBI:18420"/>
    </cofactor>
    <text evidence="2">Binds 2 magnesium ions per subunit.</text>
</comment>
<dbReference type="EMBL" id="JXBZ01000005">
    <property type="protein sequence ID" value="KJY49219.1"/>
    <property type="molecule type" value="Genomic_DNA"/>
</dbReference>
<dbReference type="Proteomes" id="UP000033695">
    <property type="component" value="Unassembled WGS sequence"/>
</dbReference>
<feature type="binding site" evidence="2">
    <location>
        <position position="32"/>
    </location>
    <ligand>
        <name>substrate</name>
    </ligand>
</feature>
<dbReference type="GO" id="GO:0030145">
    <property type="term" value="F:manganese ion binding"/>
    <property type="evidence" value="ECO:0007669"/>
    <property type="project" value="TreeGrafter"/>
</dbReference>
<dbReference type="SUPFAM" id="SSF64005">
    <property type="entry name" value="Undecaprenyl diphosphate synthase"/>
    <property type="match status" value="1"/>
</dbReference>
<feature type="binding site" evidence="2">
    <location>
        <position position="64"/>
    </location>
    <ligand>
        <name>substrate</name>
    </ligand>
</feature>
<dbReference type="Gene3D" id="3.40.1180.10">
    <property type="entry name" value="Decaprenyl diphosphate synthase-like"/>
    <property type="match status" value="1"/>
</dbReference>
<dbReference type="RefSeq" id="WP_045922523.1">
    <property type="nucleotide sequence ID" value="NZ_JBHTHW010000003.1"/>
</dbReference>
<dbReference type="NCBIfam" id="NF011405">
    <property type="entry name" value="PRK14830.1"/>
    <property type="match status" value="1"/>
</dbReference>
<dbReference type="NCBIfam" id="TIGR00055">
    <property type="entry name" value="uppS"/>
    <property type="match status" value="1"/>
</dbReference>
<dbReference type="InterPro" id="IPR001441">
    <property type="entry name" value="UPP_synth-like"/>
</dbReference>
<feature type="binding site" evidence="2">
    <location>
        <begin position="16"/>
        <end position="19"/>
    </location>
    <ligand>
        <name>substrate</name>
    </ligand>
</feature>